<evidence type="ECO:0000313" key="3">
    <source>
        <dbReference type="EMBL" id="KAB0805440.1"/>
    </source>
</evidence>
<dbReference type="GO" id="GO:0003677">
    <property type="term" value="F:DNA binding"/>
    <property type="evidence" value="ECO:0007669"/>
    <property type="project" value="TreeGrafter"/>
</dbReference>
<dbReference type="PANTHER" id="PTHR19303">
    <property type="entry name" value="TRANSPOSON"/>
    <property type="match status" value="1"/>
</dbReference>
<dbReference type="InterPro" id="IPR004875">
    <property type="entry name" value="DDE_SF_endonuclease_dom"/>
</dbReference>
<evidence type="ECO:0000259" key="2">
    <source>
        <dbReference type="Pfam" id="PF03184"/>
    </source>
</evidence>
<feature type="compositionally biased region" description="Acidic residues" evidence="1">
    <location>
        <begin position="351"/>
        <end position="364"/>
    </location>
</feature>
<feature type="compositionally biased region" description="Basic and acidic residues" evidence="1">
    <location>
        <begin position="327"/>
        <end position="337"/>
    </location>
</feature>
<dbReference type="InParanoid" id="A0A5N4B7V0"/>
<organism evidence="3 4">
    <name type="scientific">Photinus pyralis</name>
    <name type="common">Common eastern firefly</name>
    <name type="synonym">Lampyris pyralis</name>
    <dbReference type="NCBI Taxonomy" id="7054"/>
    <lineage>
        <taxon>Eukaryota</taxon>
        <taxon>Metazoa</taxon>
        <taxon>Ecdysozoa</taxon>
        <taxon>Arthropoda</taxon>
        <taxon>Hexapoda</taxon>
        <taxon>Insecta</taxon>
        <taxon>Pterygota</taxon>
        <taxon>Neoptera</taxon>
        <taxon>Endopterygota</taxon>
        <taxon>Coleoptera</taxon>
        <taxon>Polyphaga</taxon>
        <taxon>Elateriformia</taxon>
        <taxon>Elateroidea</taxon>
        <taxon>Lampyridae</taxon>
        <taxon>Lampyrinae</taxon>
        <taxon>Photinus</taxon>
    </lineage>
</organism>
<protein>
    <recommendedName>
        <fullName evidence="2">DDE-1 domain-containing protein</fullName>
    </recommendedName>
</protein>
<proteinExistence type="predicted"/>
<evidence type="ECO:0000256" key="1">
    <source>
        <dbReference type="SAM" id="MobiDB-lite"/>
    </source>
</evidence>
<dbReference type="AlphaFoldDB" id="A0A5N4B7V0"/>
<dbReference type="GO" id="GO:0005634">
    <property type="term" value="C:nucleus"/>
    <property type="evidence" value="ECO:0007669"/>
    <property type="project" value="TreeGrafter"/>
</dbReference>
<accession>A0A5N4B7V0</accession>
<gene>
    <name evidence="3" type="ORF">PPYR_02410</name>
</gene>
<feature type="domain" description="DDE-1" evidence="2">
    <location>
        <begin position="92"/>
        <end position="226"/>
    </location>
</feature>
<dbReference type="InterPro" id="IPR050863">
    <property type="entry name" value="CenT-Element_Derived"/>
</dbReference>
<dbReference type="Gene3D" id="3.30.420.10">
    <property type="entry name" value="Ribonuclease H-like superfamily/Ribonuclease H"/>
    <property type="match status" value="1"/>
</dbReference>
<keyword evidence="4" id="KW-1185">Reference proteome</keyword>
<sequence>MPGEGWFNGLMKRHPRLTIKLAENTKRVRAAVTYEIIEDYFRNVSKIIEDIPAQNIVNYDETNFVDDPGAVKVVMKKGSKHAYRTLDTTKSSTTVMFAIAADGTRLPPYTVYKAKYLYEGWKEGGLPGAMYNRSPKGWFDSELFDDWFRSVALPFFRKLDGTKLLIGDNLQSHITVSVIEECENNDIRFILLPPNSTHMLQPLDVAYFRPLKASWKRVLEEWKLKNRGVLPKTVFPRMLKSAVEGLGEREMNNILAGFKACGLVPFNPDAVLAKIARKEPTTPEERNRAETSMTSALVDYLHQLKTGPSDAPKRGKRLNIAAGKSIGTKDLEEENPRSCKQSKTRKRQISDSEDENDLQTLEVEEQSVNIDDYEIGESSAEPEDIPDSSGGCDIGDFIITKYETNKRDRFYIAKIIEMTETELVVSTLRKHASNKSVFFSFPNILDESVINRQQIVRRVILKSLKRGKYYFSLGEELETLQ</sequence>
<feature type="region of interest" description="Disordered" evidence="1">
    <location>
        <begin position="304"/>
        <end position="364"/>
    </location>
</feature>
<dbReference type="PANTHER" id="PTHR19303:SF74">
    <property type="entry name" value="POGO TRANSPOSABLE ELEMENT WITH KRAB DOMAIN"/>
    <property type="match status" value="1"/>
</dbReference>
<dbReference type="Proteomes" id="UP000327044">
    <property type="component" value="Unassembled WGS sequence"/>
</dbReference>
<reference evidence="3 4" key="1">
    <citation type="journal article" date="2018" name="Elife">
        <title>Firefly genomes illuminate parallel origins of bioluminescence in beetles.</title>
        <authorList>
            <person name="Fallon T.R."/>
            <person name="Lower S.E."/>
            <person name="Chang C.H."/>
            <person name="Bessho-Uehara M."/>
            <person name="Martin G.J."/>
            <person name="Bewick A.J."/>
            <person name="Behringer M."/>
            <person name="Debat H.J."/>
            <person name="Wong I."/>
            <person name="Day J.C."/>
            <person name="Suvorov A."/>
            <person name="Silva C.J."/>
            <person name="Stanger-Hall K.F."/>
            <person name="Hall D.W."/>
            <person name="Schmitz R.J."/>
            <person name="Nelson D.R."/>
            <person name="Lewis S.M."/>
            <person name="Shigenobu S."/>
            <person name="Bybee S.M."/>
            <person name="Larracuente A.M."/>
            <person name="Oba Y."/>
            <person name="Weng J.K."/>
        </authorList>
    </citation>
    <scope>NUCLEOTIDE SEQUENCE [LARGE SCALE GENOMIC DNA]</scope>
    <source>
        <strain evidence="3">1611_PpyrPB1</strain>
        <tissue evidence="3">Whole body</tissue>
    </source>
</reference>
<dbReference type="EMBL" id="VVIM01000001">
    <property type="protein sequence ID" value="KAB0805440.1"/>
    <property type="molecule type" value="Genomic_DNA"/>
</dbReference>
<evidence type="ECO:0000313" key="4">
    <source>
        <dbReference type="Proteomes" id="UP000327044"/>
    </source>
</evidence>
<dbReference type="InterPro" id="IPR036397">
    <property type="entry name" value="RNaseH_sf"/>
</dbReference>
<comment type="caution">
    <text evidence="3">The sequence shown here is derived from an EMBL/GenBank/DDBJ whole genome shotgun (WGS) entry which is preliminary data.</text>
</comment>
<dbReference type="Pfam" id="PF03184">
    <property type="entry name" value="DDE_1"/>
    <property type="match status" value="1"/>
</dbReference>
<name>A0A5N4B7V0_PHOPY</name>